<reference evidence="3" key="3">
    <citation type="submission" date="2018-08" db="UniProtKB">
        <authorList>
            <consortium name="EnsemblPlants"/>
        </authorList>
    </citation>
    <scope>IDENTIFICATION</scope>
    <source>
        <strain evidence="3">cv. Bd21</strain>
    </source>
</reference>
<dbReference type="EMBL" id="CM000880">
    <property type="protein sequence ID" value="PNT76015.1"/>
    <property type="molecule type" value="Genomic_DNA"/>
</dbReference>
<dbReference type="AlphaFoldDB" id="A0A2K2DP16"/>
<dbReference type="Proteomes" id="UP000008810">
    <property type="component" value="Chromosome 1"/>
</dbReference>
<feature type="non-terminal residue" evidence="2">
    <location>
        <position position="1"/>
    </location>
</feature>
<dbReference type="EMBL" id="CM000880">
    <property type="protein sequence ID" value="PNT76014.1"/>
    <property type="molecule type" value="Genomic_DNA"/>
</dbReference>
<dbReference type="EnsemblPlants" id="PNT76014">
    <property type="protein sequence ID" value="PNT76014"/>
    <property type="gene ID" value="BRADI_1g43046v3"/>
</dbReference>
<evidence type="ECO:0000313" key="2">
    <source>
        <dbReference type="EMBL" id="PNT76015.1"/>
    </source>
</evidence>
<feature type="compositionally biased region" description="Polar residues" evidence="1">
    <location>
        <begin position="26"/>
        <end position="36"/>
    </location>
</feature>
<evidence type="ECO:0000313" key="4">
    <source>
        <dbReference type="Proteomes" id="UP000008810"/>
    </source>
</evidence>
<proteinExistence type="predicted"/>
<dbReference type="EnsemblPlants" id="PNT76015">
    <property type="protein sequence ID" value="PNT76015"/>
    <property type="gene ID" value="BRADI_1g43046v3"/>
</dbReference>
<name>A0A2K2DP16_BRADI</name>
<gene>
    <name evidence="2" type="ORF">BRADI_1g43046v3</name>
</gene>
<keyword evidence="4" id="KW-1185">Reference proteome</keyword>
<dbReference type="InParanoid" id="A0A2K2DP16"/>
<reference evidence="2" key="2">
    <citation type="submission" date="2017-06" db="EMBL/GenBank/DDBJ databases">
        <title>WGS assembly of Brachypodium distachyon.</title>
        <authorList>
            <consortium name="The International Brachypodium Initiative"/>
            <person name="Lucas S."/>
            <person name="Harmon-Smith M."/>
            <person name="Lail K."/>
            <person name="Tice H."/>
            <person name="Grimwood J."/>
            <person name="Bruce D."/>
            <person name="Barry K."/>
            <person name="Shu S."/>
            <person name="Lindquist E."/>
            <person name="Wang M."/>
            <person name="Pitluck S."/>
            <person name="Vogel J.P."/>
            <person name="Garvin D.F."/>
            <person name="Mockler T.C."/>
            <person name="Schmutz J."/>
            <person name="Rokhsar D."/>
            <person name="Bevan M.W."/>
        </authorList>
    </citation>
    <scope>NUCLEOTIDE SEQUENCE</scope>
    <source>
        <strain evidence="2">Bd21</strain>
    </source>
</reference>
<protein>
    <submittedName>
        <fullName evidence="2 3">Uncharacterized protein</fullName>
    </submittedName>
</protein>
<dbReference type="Gramene" id="PNT76015">
    <property type="protein sequence ID" value="PNT76015"/>
    <property type="gene ID" value="BRADI_1g43046v3"/>
</dbReference>
<evidence type="ECO:0000256" key="1">
    <source>
        <dbReference type="SAM" id="MobiDB-lite"/>
    </source>
</evidence>
<evidence type="ECO:0000313" key="3">
    <source>
        <dbReference type="EnsemblPlants" id="PNT76014"/>
    </source>
</evidence>
<feature type="region of interest" description="Disordered" evidence="1">
    <location>
        <begin position="73"/>
        <end position="103"/>
    </location>
</feature>
<sequence length="103" mass="10928">HVAWDRSSLSLARAQDRGIETRRQQRGNLAATSSADGSRGLLACRDCSPSRRSRVVPSRLIMLQWSCSAAPGSGFAHGPAGAAGSSRRWQPPLPDSINSKATS</sequence>
<reference evidence="2 3" key="1">
    <citation type="journal article" date="2010" name="Nature">
        <title>Genome sequencing and analysis of the model grass Brachypodium distachyon.</title>
        <authorList>
            <consortium name="International Brachypodium Initiative"/>
        </authorList>
    </citation>
    <scope>NUCLEOTIDE SEQUENCE [LARGE SCALE GENOMIC DNA]</scope>
    <source>
        <strain evidence="2 3">Bd21</strain>
    </source>
</reference>
<organism evidence="2">
    <name type="scientific">Brachypodium distachyon</name>
    <name type="common">Purple false brome</name>
    <name type="synonym">Trachynia distachya</name>
    <dbReference type="NCBI Taxonomy" id="15368"/>
    <lineage>
        <taxon>Eukaryota</taxon>
        <taxon>Viridiplantae</taxon>
        <taxon>Streptophyta</taxon>
        <taxon>Embryophyta</taxon>
        <taxon>Tracheophyta</taxon>
        <taxon>Spermatophyta</taxon>
        <taxon>Magnoliopsida</taxon>
        <taxon>Liliopsida</taxon>
        <taxon>Poales</taxon>
        <taxon>Poaceae</taxon>
        <taxon>BOP clade</taxon>
        <taxon>Pooideae</taxon>
        <taxon>Stipodae</taxon>
        <taxon>Brachypodieae</taxon>
        <taxon>Brachypodium</taxon>
    </lineage>
</organism>
<accession>A0A2K2DP16</accession>
<feature type="region of interest" description="Disordered" evidence="1">
    <location>
        <begin position="15"/>
        <end position="37"/>
    </location>
</feature>
<dbReference type="Gramene" id="PNT76014">
    <property type="protein sequence ID" value="PNT76014"/>
    <property type="gene ID" value="BRADI_1g43046v3"/>
</dbReference>